<evidence type="ECO:0000256" key="2">
    <source>
        <dbReference type="SAM" id="Phobius"/>
    </source>
</evidence>
<evidence type="ECO:0000313" key="4">
    <source>
        <dbReference type="EMBL" id="NIJ09777.1"/>
    </source>
</evidence>
<feature type="transmembrane region" description="Helical" evidence="2">
    <location>
        <begin position="165"/>
        <end position="188"/>
    </location>
</feature>
<feature type="transmembrane region" description="Helical" evidence="2">
    <location>
        <begin position="125"/>
        <end position="145"/>
    </location>
</feature>
<name>A0A7X5ZNK9_9PSEU</name>
<dbReference type="GO" id="GO:0006465">
    <property type="term" value="P:signal peptide processing"/>
    <property type="evidence" value="ECO:0007669"/>
    <property type="project" value="TreeGrafter"/>
</dbReference>
<dbReference type="GO" id="GO:0005886">
    <property type="term" value="C:plasma membrane"/>
    <property type="evidence" value="ECO:0007669"/>
    <property type="project" value="TreeGrafter"/>
</dbReference>
<dbReference type="PANTHER" id="PTHR30487">
    <property type="entry name" value="TYPE 4 PREPILIN-LIKE PROTEINS LEADER PEPTIDE-PROCESSING ENZYME"/>
    <property type="match status" value="1"/>
</dbReference>
<dbReference type="GO" id="GO:0008168">
    <property type="term" value="F:methyltransferase activity"/>
    <property type="evidence" value="ECO:0007669"/>
    <property type="project" value="UniProtKB-KW"/>
</dbReference>
<dbReference type="GO" id="GO:0032259">
    <property type="term" value="P:methylation"/>
    <property type="evidence" value="ECO:0007669"/>
    <property type="project" value="UniProtKB-KW"/>
</dbReference>
<feature type="domain" description="Prepilin type IV endopeptidase peptidase" evidence="3">
    <location>
        <begin position="73"/>
        <end position="182"/>
    </location>
</feature>
<feature type="transmembrane region" description="Helical" evidence="2">
    <location>
        <begin position="68"/>
        <end position="84"/>
    </location>
</feature>
<keyword evidence="2" id="KW-1133">Transmembrane helix</keyword>
<feature type="transmembrane region" description="Helical" evidence="2">
    <location>
        <begin position="96"/>
        <end position="113"/>
    </location>
</feature>
<feature type="transmembrane region" description="Helical" evidence="2">
    <location>
        <begin position="200"/>
        <end position="218"/>
    </location>
</feature>
<keyword evidence="4" id="KW-0489">Methyltransferase</keyword>
<evidence type="ECO:0000259" key="3">
    <source>
        <dbReference type="Pfam" id="PF01478"/>
    </source>
</evidence>
<dbReference type="AlphaFoldDB" id="A0A7X5ZNK9"/>
<dbReference type="InterPro" id="IPR050882">
    <property type="entry name" value="Prepilin_peptidase/N-MTase"/>
</dbReference>
<dbReference type="InterPro" id="IPR000045">
    <property type="entry name" value="Prepilin_IV_endopep_pep"/>
</dbReference>
<dbReference type="Proteomes" id="UP000545493">
    <property type="component" value="Unassembled WGS sequence"/>
</dbReference>
<dbReference type="Pfam" id="PF01478">
    <property type="entry name" value="Peptidase_A24"/>
    <property type="match status" value="1"/>
</dbReference>
<dbReference type="GO" id="GO:0004190">
    <property type="term" value="F:aspartic-type endopeptidase activity"/>
    <property type="evidence" value="ECO:0007669"/>
    <property type="project" value="UniProtKB-EC"/>
</dbReference>
<dbReference type="EMBL" id="JAAOYM010000001">
    <property type="protein sequence ID" value="NIJ09777.1"/>
    <property type="molecule type" value="Genomic_DNA"/>
</dbReference>
<dbReference type="RefSeq" id="WP_167165560.1">
    <property type="nucleotide sequence ID" value="NZ_JAAOYM010000001.1"/>
</dbReference>
<dbReference type="Gene3D" id="1.20.120.1220">
    <property type="match status" value="1"/>
</dbReference>
<keyword evidence="4" id="KW-0808">Transferase</keyword>
<comment type="caution">
    <text evidence="4">The sequence shown here is derived from an EMBL/GenBank/DDBJ whole genome shotgun (WGS) entry which is preliminary data.</text>
</comment>
<gene>
    <name evidence="4" type="ORF">FHU38_000121</name>
</gene>
<evidence type="ECO:0000256" key="1">
    <source>
        <dbReference type="ARBA" id="ARBA00005801"/>
    </source>
</evidence>
<keyword evidence="2" id="KW-0812">Transmembrane</keyword>
<protein>
    <submittedName>
        <fullName evidence="4">Leader peptidase (Prepilin peptidase)/N-methyltransferase</fullName>
        <ecNumber evidence="4">2.1.1.-</ecNumber>
        <ecNumber evidence="4">3.4.23.43</ecNumber>
    </submittedName>
</protein>
<organism evidence="4 5">
    <name type="scientific">Saccharomonospora amisosensis</name>
    <dbReference type="NCBI Taxonomy" id="1128677"/>
    <lineage>
        <taxon>Bacteria</taxon>
        <taxon>Bacillati</taxon>
        <taxon>Actinomycetota</taxon>
        <taxon>Actinomycetes</taxon>
        <taxon>Pseudonocardiales</taxon>
        <taxon>Pseudonocardiaceae</taxon>
        <taxon>Saccharomonospora</taxon>
    </lineage>
</organism>
<keyword evidence="2" id="KW-0472">Membrane</keyword>
<keyword evidence="4" id="KW-0378">Hydrolase</keyword>
<comment type="similarity">
    <text evidence="1">Belongs to the peptidase A24 family.</text>
</comment>
<evidence type="ECO:0000313" key="5">
    <source>
        <dbReference type="Proteomes" id="UP000545493"/>
    </source>
</evidence>
<dbReference type="EC" id="2.1.1.-" evidence="4"/>
<dbReference type="EC" id="3.4.23.43" evidence="4"/>
<proteinExistence type="inferred from homology"/>
<keyword evidence="5" id="KW-1185">Reference proteome</keyword>
<feature type="transmembrane region" description="Helical" evidence="2">
    <location>
        <begin position="43"/>
        <end position="61"/>
    </location>
</feature>
<accession>A0A7X5ZNK9</accession>
<dbReference type="PANTHER" id="PTHR30487:SF0">
    <property type="entry name" value="PREPILIN LEADER PEPTIDASE_N-METHYLTRANSFERASE-RELATED"/>
    <property type="match status" value="1"/>
</dbReference>
<sequence length="219" mass="22224">MDEAAVTVGWLLAYAGAGAAYGAALSELTRRSVPEGAPRVLGSWWLAAAVTGGVLAVLAWRIGPRWELAPYWLLVLLGVPLAIIDCTDRRLPRLLVYPLLTGVLGTLVVLCLVRGEAAPGIRAVAAMAASSGLFLMGALIVPGGIGAGDVRLAAVAGLVAGWSGWLVVMATLLVSLACAALFLGVLRFAQSRGAQSSDTVPFGPCLLAGVLTAVVVAGG</sequence>
<reference evidence="4 5" key="1">
    <citation type="submission" date="2020-03" db="EMBL/GenBank/DDBJ databases">
        <title>Sequencing the genomes of 1000 actinobacteria strains.</title>
        <authorList>
            <person name="Klenk H.-P."/>
        </authorList>
    </citation>
    <scope>NUCLEOTIDE SEQUENCE [LARGE SCALE GENOMIC DNA]</scope>
    <source>
        <strain evidence="4 5">DSM 45685</strain>
    </source>
</reference>